<accession>A0A7L8A8U6</accession>
<name>A0A7L8A8U6_PHODP</name>
<proteinExistence type="predicted"/>
<sequence length="54" mass="6220">MNDKDILSQICRIQAKRTEKERRPGITLQLLVVSLENCRLTGFGKCAIYQINIQ</sequence>
<dbReference type="EMBL" id="CP061855">
    <property type="protein sequence ID" value="QOD58361.1"/>
    <property type="molecule type" value="Genomic_DNA"/>
</dbReference>
<protein>
    <submittedName>
        <fullName evidence="1">Uncharacterized protein</fullName>
    </submittedName>
</protein>
<evidence type="ECO:0000313" key="1">
    <source>
        <dbReference type="EMBL" id="QOD58361.1"/>
    </source>
</evidence>
<organism evidence="1 2">
    <name type="scientific">Photobacterium damsela subsp. piscicida</name>
    <name type="common">Pasteurella piscicida</name>
    <dbReference type="NCBI Taxonomy" id="38294"/>
    <lineage>
        <taxon>Bacteria</taxon>
        <taxon>Pseudomonadati</taxon>
        <taxon>Pseudomonadota</taxon>
        <taxon>Gammaproteobacteria</taxon>
        <taxon>Vibrionales</taxon>
        <taxon>Vibrionaceae</taxon>
        <taxon>Photobacterium</taxon>
    </lineage>
</organism>
<reference evidence="1 2" key="1">
    <citation type="submission" date="2020-09" db="EMBL/GenBank/DDBJ databases">
        <title>Complete, closed and curated genome sequences of Photobacterium damselae subsp. piscicida isolates from Australia indicate localised evolution and additional plasmid-borne pathogenicity mechanisms.</title>
        <authorList>
            <person name="Baseggio L."/>
            <person name="Silayeva O."/>
            <person name="Buller N."/>
            <person name="Landos M."/>
            <person name="Engelstaedter J."/>
            <person name="Barnes A.C."/>
        </authorList>
    </citation>
    <scope>NUCLEOTIDE SEQUENCE [LARGE SCALE GENOMIC DNA]</scope>
    <source>
        <strain evidence="1 2">AS-16-0540-1</strain>
    </source>
</reference>
<dbReference type="AlphaFoldDB" id="A0A7L8A8U6"/>
<gene>
    <name evidence="1" type="ORF">IC627_15705</name>
</gene>
<dbReference type="RefSeq" id="WP_165761794.1">
    <property type="nucleotide sequence ID" value="NZ_BDMQ01000002.1"/>
</dbReference>
<dbReference type="Proteomes" id="UP000516656">
    <property type="component" value="Chromosome 2"/>
</dbReference>
<evidence type="ECO:0000313" key="2">
    <source>
        <dbReference type="Proteomes" id="UP000516656"/>
    </source>
</evidence>